<dbReference type="Pfam" id="PF13472">
    <property type="entry name" value="Lipase_GDSL_2"/>
    <property type="match status" value="1"/>
</dbReference>
<dbReference type="InterPro" id="IPR013830">
    <property type="entry name" value="SGNH_hydro"/>
</dbReference>
<feature type="domain" description="SGNH hydrolase-type esterase" evidence="1">
    <location>
        <begin position="39"/>
        <end position="218"/>
    </location>
</feature>
<sequence length="233" mass="25882">MKYLAIFLLILGCNTKVEKASVPEITKTTETSAHYSYLALGDSYTKGESVCDSCGFPSQLVDSLASKYDLRGTVKRIAETGWTTTDLLSGIVDEQPESNYDLVTLLIGVNNQYQGKPFDLYTTEFPILLEKAINFAQNNKTNVIVLSIPDYAYTPYGEQSGNKATISKELDAYNAFAKKICEERGVLYFDITELTRNGLHDKELVASDGLHPSEKAYSLFVRKILSDAKKIVD</sequence>
<dbReference type="Gene3D" id="3.40.50.1110">
    <property type="entry name" value="SGNH hydrolase"/>
    <property type="match status" value="1"/>
</dbReference>
<reference evidence="3" key="1">
    <citation type="journal article" date="2019" name="Int. J. Syst. Evol. Microbiol.">
        <title>The Global Catalogue of Microorganisms (GCM) 10K type strain sequencing project: providing services to taxonomists for standard genome sequencing and annotation.</title>
        <authorList>
            <consortium name="The Broad Institute Genomics Platform"/>
            <consortium name="The Broad Institute Genome Sequencing Center for Infectious Disease"/>
            <person name="Wu L."/>
            <person name="Ma J."/>
        </authorList>
    </citation>
    <scope>NUCLEOTIDE SEQUENCE [LARGE SCALE GENOMIC DNA]</scope>
    <source>
        <strain evidence="3">CGMCC 1.16306</strain>
    </source>
</reference>
<evidence type="ECO:0000259" key="1">
    <source>
        <dbReference type="Pfam" id="PF13472"/>
    </source>
</evidence>
<dbReference type="InterPro" id="IPR036514">
    <property type="entry name" value="SGNH_hydro_sf"/>
</dbReference>
<protein>
    <submittedName>
        <fullName evidence="2">SGNH/GDSL hydrolase family protein</fullName>
        <ecNumber evidence="2">3.1.-.-</ecNumber>
    </submittedName>
</protein>
<dbReference type="InterPro" id="IPR051532">
    <property type="entry name" value="Ester_Hydrolysis_Enzymes"/>
</dbReference>
<evidence type="ECO:0000313" key="3">
    <source>
        <dbReference type="Proteomes" id="UP001596415"/>
    </source>
</evidence>
<comment type="caution">
    <text evidence="2">The sequence shown here is derived from an EMBL/GenBank/DDBJ whole genome shotgun (WGS) entry which is preliminary data.</text>
</comment>
<dbReference type="EC" id="3.1.-.-" evidence="2"/>
<keyword evidence="2" id="KW-0378">Hydrolase</keyword>
<dbReference type="PANTHER" id="PTHR30383:SF5">
    <property type="entry name" value="SGNH HYDROLASE-TYPE ESTERASE DOMAIN-CONTAINING PROTEIN"/>
    <property type="match status" value="1"/>
</dbReference>
<dbReference type="CDD" id="cd01832">
    <property type="entry name" value="SGNH_hydrolase_like_1"/>
    <property type="match status" value="1"/>
</dbReference>
<dbReference type="SUPFAM" id="SSF52266">
    <property type="entry name" value="SGNH hydrolase"/>
    <property type="match status" value="1"/>
</dbReference>
<dbReference type="PANTHER" id="PTHR30383">
    <property type="entry name" value="THIOESTERASE 1/PROTEASE 1/LYSOPHOSPHOLIPASE L1"/>
    <property type="match status" value="1"/>
</dbReference>
<keyword evidence="3" id="KW-1185">Reference proteome</keyword>
<name>A0ABW2MNK5_9FLAO</name>
<dbReference type="RefSeq" id="WP_380216197.1">
    <property type="nucleotide sequence ID" value="NZ_JBHTBN010000001.1"/>
</dbReference>
<dbReference type="Proteomes" id="UP001596415">
    <property type="component" value="Unassembled WGS sequence"/>
</dbReference>
<dbReference type="GO" id="GO:0016787">
    <property type="term" value="F:hydrolase activity"/>
    <property type="evidence" value="ECO:0007669"/>
    <property type="project" value="UniProtKB-KW"/>
</dbReference>
<gene>
    <name evidence="2" type="ORF">ACFQO1_01995</name>
</gene>
<proteinExistence type="predicted"/>
<dbReference type="EMBL" id="JBHTBN010000001">
    <property type="protein sequence ID" value="MFC7356446.1"/>
    <property type="molecule type" value="Genomic_DNA"/>
</dbReference>
<organism evidence="2 3">
    <name type="scientific">Jejudonia soesokkakensis</name>
    <dbReference type="NCBI Taxonomy" id="1323432"/>
    <lineage>
        <taxon>Bacteria</taxon>
        <taxon>Pseudomonadati</taxon>
        <taxon>Bacteroidota</taxon>
        <taxon>Flavobacteriia</taxon>
        <taxon>Flavobacteriales</taxon>
        <taxon>Flavobacteriaceae</taxon>
        <taxon>Jejudonia</taxon>
    </lineage>
</organism>
<accession>A0ABW2MNK5</accession>
<evidence type="ECO:0000313" key="2">
    <source>
        <dbReference type="EMBL" id="MFC7356446.1"/>
    </source>
</evidence>